<keyword evidence="3" id="KW-0547">Nucleotide-binding</keyword>
<dbReference type="CDD" id="cd03219">
    <property type="entry name" value="ABC_Mj1267_LivG_branched"/>
    <property type="match status" value="1"/>
</dbReference>
<dbReference type="AlphaFoldDB" id="A0A4Q7VEF3"/>
<gene>
    <name evidence="6" type="ORF">EV681_2988</name>
</gene>
<dbReference type="PANTHER" id="PTHR45772:SF9">
    <property type="entry name" value="CONSERVED COMPONENT OF ABC TRANSPORTER FOR NATURAL AMINO ACIDS"/>
    <property type="match status" value="1"/>
</dbReference>
<dbReference type="Gene3D" id="3.40.50.300">
    <property type="entry name" value="P-loop containing nucleotide triphosphate hydrolases"/>
    <property type="match status" value="1"/>
</dbReference>
<dbReference type="PROSITE" id="PS50893">
    <property type="entry name" value="ABC_TRANSPORTER_2"/>
    <property type="match status" value="1"/>
</dbReference>
<accession>A0A4Q7VEF3</accession>
<keyword evidence="7" id="KW-1185">Reference proteome</keyword>
<keyword evidence="4 6" id="KW-0067">ATP-binding</keyword>
<dbReference type="GO" id="GO:0005886">
    <property type="term" value="C:plasma membrane"/>
    <property type="evidence" value="ECO:0007669"/>
    <property type="project" value="TreeGrafter"/>
</dbReference>
<dbReference type="InterPro" id="IPR051120">
    <property type="entry name" value="ABC_AA/LPS_Transport"/>
</dbReference>
<name>A0A4Q7VEF3_9BURK</name>
<reference evidence="6 7" key="1">
    <citation type="submission" date="2019-02" db="EMBL/GenBank/DDBJ databases">
        <title>Genomic Encyclopedia of Type Strains, Phase IV (KMG-IV): sequencing the most valuable type-strain genomes for metagenomic binning, comparative biology and taxonomic classification.</title>
        <authorList>
            <person name="Goeker M."/>
        </authorList>
    </citation>
    <scope>NUCLEOTIDE SEQUENCE [LARGE SCALE GENOMIC DNA]</scope>
    <source>
        <strain evidence="6 7">DSM 23814</strain>
    </source>
</reference>
<keyword evidence="2" id="KW-1003">Cell membrane</keyword>
<dbReference type="SUPFAM" id="SSF52540">
    <property type="entry name" value="P-loop containing nucleoside triphosphate hydrolases"/>
    <property type="match status" value="1"/>
</dbReference>
<sequence>MNATASAGTQADTGLYARDIQLSYGGLKVLKGVSISIERGQITGIVGPNGAGKSSLFNVLAGNAAPDHGRVCLGSQDITRLAVHDRARAGIARTFQLARELDSLTVLENLLLAWPDQAGDTLWRIFLQRDGIRKTQEQAVEHALALLERTRLTRLADSQAGGLSGGQKKLLELCRALMLNAPIILLDEPAAGVNPALMDELAGFISELRNEGKTFAIVEHNMDLIAALCDTVYVLADGAVLTQGTFAQVVADSRVQDAYLGVTL</sequence>
<evidence type="ECO:0000256" key="1">
    <source>
        <dbReference type="ARBA" id="ARBA00022448"/>
    </source>
</evidence>
<dbReference type="InterPro" id="IPR003439">
    <property type="entry name" value="ABC_transporter-like_ATP-bd"/>
</dbReference>
<protein>
    <submittedName>
        <fullName evidence="6">Neutral amino acid ABC transporter ATP-binding protein</fullName>
    </submittedName>
</protein>
<dbReference type="InterPro" id="IPR003593">
    <property type="entry name" value="AAA+_ATPase"/>
</dbReference>
<comment type="caution">
    <text evidence="6">The sequence shown here is derived from an EMBL/GenBank/DDBJ whole genome shotgun (WGS) entry which is preliminary data.</text>
</comment>
<evidence type="ECO:0000256" key="4">
    <source>
        <dbReference type="ARBA" id="ARBA00022840"/>
    </source>
</evidence>
<feature type="domain" description="ABC transporter" evidence="5">
    <location>
        <begin position="15"/>
        <end position="262"/>
    </location>
</feature>
<dbReference type="GO" id="GO:0016887">
    <property type="term" value="F:ATP hydrolysis activity"/>
    <property type="evidence" value="ECO:0007669"/>
    <property type="project" value="InterPro"/>
</dbReference>
<evidence type="ECO:0000259" key="5">
    <source>
        <dbReference type="PROSITE" id="PS50893"/>
    </source>
</evidence>
<keyword evidence="1" id="KW-0813">Transport</keyword>
<evidence type="ECO:0000256" key="2">
    <source>
        <dbReference type="ARBA" id="ARBA00022475"/>
    </source>
</evidence>
<dbReference type="PROSITE" id="PS00211">
    <property type="entry name" value="ABC_TRANSPORTER_1"/>
    <property type="match status" value="1"/>
</dbReference>
<dbReference type="InterPro" id="IPR027417">
    <property type="entry name" value="P-loop_NTPase"/>
</dbReference>
<evidence type="ECO:0000313" key="7">
    <source>
        <dbReference type="Proteomes" id="UP000293398"/>
    </source>
</evidence>
<dbReference type="Proteomes" id="UP000293398">
    <property type="component" value="Unassembled WGS sequence"/>
</dbReference>
<evidence type="ECO:0000256" key="3">
    <source>
        <dbReference type="ARBA" id="ARBA00022741"/>
    </source>
</evidence>
<dbReference type="InterPro" id="IPR017871">
    <property type="entry name" value="ABC_transporter-like_CS"/>
</dbReference>
<keyword evidence="2" id="KW-0472">Membrane</keyword>
<dbReference type="RefSeq" id="WP_165393063.1">
    <property type="nucleotide sequence ID" value="NZ_SHKO01000002.1"/>
</dbReference>
<dbReference type="PANTHER" id="PTHR45772">
    <property type="entry name" value="CONSERVED COMPONENT OF ABC TRANSPORTER FOR NATURAL AMINO ACIDS-RELATED"/>
    <property type="match status" value="1"/>
</dbReference>
<organism evidence="6 7">
    <name type="scientific">Advenella incenata</name>
    <dbReference type="NCBI Taxonomy" id="267800"/>
    <lineage>
        <taxon>Bacteria</taxon>
        <taxon>Pseudomonadati</taxon>
        <taxon>Pseudomonadota</taxon>
        <taxon>Betaproteobacteria</taxon>
        <taxon>Burkholderiales</taxon>
        <taxon>Alcaligenaceae</taxon>
    </lineage>
</organism>
<dbReference type="GO" id="GO:0005524">
    <property type="term" value="F:ATP binding"/>
    <property type="evidence" value="ECO:0007669"/>
    <property type="project" value="UniProtKB-KW"/>
</dbReference>
<dbReference type="Pfam" id="PF00005">
    <property type="entry name" value="ABC_tran"/>
    <property type="match status" value="1"/>
</dbReference>
<proteinExistence type="predicted"/>
<evidence type="ECO:0000313" key="6">
    <source>
        <dbReference type="EMBL" id="RZT94567.1"/>
    </source>
</evidence>
<dbReference type="SMART" id="SM00382">
    <property type="entry name" value="AAA"/>
    <property type="match status" value="1"/>
</dbReference>
<dbReference type="EMBL" id="SHKO01000002">
    <property type="protein sequence ID" value="RZT94567.1"/>
    <property type="molecule type" value="Genomic_DNA"/>
</dbReference>